<evidence type="ECO:0000259" key="2">
    <source>
        <dbReference type="SMART" id="SM00822"/>
    </source>
</evidence>
<dbReference type="Proteomes" id="UP000734511">
    <property type="component" value="Unassembled WGS sequence"/>
</dbReference>
<evidence type="ECO:0000313" key="3">
    <source>
        <dbReference type="EMBL" id="NJP42899.1"/>
    </source>
</evidence>
<protein>
    <submittedName>
        <fullName evidence="3">SDR family oxidoreductase</fullName>
    </submittedName>
</protein>
<proteinExistence type="inferred from homology"/>
<dbReference type="PRINTS" id="PR00081">
    <property type="entry name" value="GDHRDH"/>
</dbReference>
<comment type="similarity">
    <text evidence="1">Belongs to the short-chain dehydrogenases/reductases (SDR) family.</text>
</comment>
<evidence type="ECO:0000256" key="1">
    <source>
        <dbReference type="ARBA" id="ARBA00006484"/>
    </source>
</evidence>
<dbReference type="SUPFAM" id="SSF51735">
    <property type="entry name" value="NAD(P)-binding Rossmann-fold domains"/>
    <property type="match status" value="1"/>
</dbReference>
<dbReference type="SMART" id="SM00822">
    <property type="entry name" value="PKS_KR"/>
    <property type="match status" value="1"/>
</dbReference>
<dbReference type="InterPro" id="IPR002347">
    <property type="entry name" value="SDR_fam"/>
</dbReference>
<dbReference type="InterPro" id="IPR036291">
    <property type="entry name" value="NAD(P)-bd_dom_sf"/>
</dbReference>
<reference evidence="3 4" key="1">
    <citation type="submission" date="2020-03" db="EMBL/GenBank/DDBJ databases">
        <title>WGS of actinomycetes isolated from Thailand.</title>
        <authorList>
            <person name="Thawai C."/>
        </authorList>
    </citation>
    <scope>NUCLEOTIDE SEQUENCE [LARGE SCALE GENOMIC DNA]</scope>
    <source>
        <strain evidence="3 4">PRB2-1</strain>
    </source>
</reference>
<name>A0ABX0ZM31_9ACTN</name>
<keyword evidence="4" id="KW-1185">Reference proteome</keyword>
<organism evidence="3 4">
    <name type="scientific">Actinacidiphila epipremni</name>
    <dbReference type="NCBI Taxonomy" id="2053013"/>
    <lineage>
        <taxon>Bacteria</taxon>
        <taxon>Bacillati</taxon>
        <taxon>Actinomycetota</taxon>
        <taxon>Actinomycetes</taxon>
        <taxon>Kitasatosporales</taxon>
        <taxon>Streptomycetaceae</taxon>
        <taxon>Actinacidiphila</taxon>
    </lineage>
</organism>
<sequence length="249" mass="25347">MSAASSTAGPVGRVVIVTGGFGRLGAAIGERAERDGMTVVRTGRTPRPGGVVHDVRDPKSWTALVDEVIRCHGRVDALVNAAGHLGGVPQDVLTATPEQWHDLLDTHVVGAWLGCAEIVRRRPAHPVSLVNVSSTAGQLATPGMVAYGAMKAAVEHLTRSVALHCARAGLPVRCNAVAPALVDGGLRDDVLATIGPDPEQALAAYLSRVPLGRLVGPGEVADTAYQLIAAGGPSLTGQVVTVGGGLGLA</sequence>
<dbReference type="CDD" id="cd05233">
    <property type="entry name" value="SDR_c"/>
    <property type="match status" value="1"/>
</dbReference>
<accession>A0ABX0ZM31</accession>
<dbReference type="EMBL" id="JAATEJ010000003">
    <property type="protein sequence ID" value="NJP42899.1"/>
    <property type="molecule type" value="Genomic_DNA"/>
</dbReference>
<feature type="domain" description="Ketoreductase" evidence="2">
    <location>
        <begin position="13"/>
        <end position="189"/>
    </location>
</feature>
<comment type="caution">
    <text evidence="3">The sequence shown here is derived from an EMBL/GenBank/DDBJ whole genome shotgun (WGS) entry which is preliminary data.</text>
</comment>
<dbReference type="PRINTS" id="PR00080">
    <property type="entry name" value="SDRFAMILY"/>
</dbReference>
<dbReference type="Pfam" id="PF13561">
    <property type="entry name" value="adh_short_C2"/>
    <property type="match status" value="1"/>
</dbReference>
<dbReference type="Gene3D" id="3.40.50.720">
    <property type="entry name" value="NAD(P)-binding Rossmann-like Domain"/>
    <property type="match status" value="1"/>
</dbReference>
<dbReference type="RefSeq" id="WP_167981769.1">
    <property type="nucleotide sequence ID" value="NZ_JAATEJ010000003.1"/>
</dbReference>
<dbReference type="PANTHER" id="PTHR42760">
    <property type="entry name" value="SHORT-CHAIN DEHYDROGENASES/REDUCTASES FAMILY MEMBER"/>
    <property type="match status" value="1"/>
</dbReference>
<evidence type="ECO:0000313" key="4">
    <source>
        <dbReference type="Proteomes" id="UP000734511"/>
    </source>
</evidence>
<dbReference type="InterPro" id="IPR057326">
    <property type="entry name" value="KR_dom"/>
</dbReference>
<gene>
    <name evidence="3" type="ORF">HCN08_05670</name>
</gene>